<comment type="caution">
    <text evidence="7">The sequence shown here is derived from an EMBL/GenBank/DDBJ whole genome shotgun (WGS) entry which is preliminary data.</text>
</comment>
<dbReference type="GO" id="GO:0016987">
    <property type="term" value="F:sigma factor activity"/>
    <property type="evidence" value="ECO:0007669"/>
    <property type="project" value="UniProtKB-KW"/>
</dbReference>
<dbReference type="CDD" id="cd06171">
    <property type="entry name" value="Sigma70_r4"/>
    <property type="match status" value="1"/>
</dbReference>
<keyword evidence="3" id="KW-0731">Sigma factor</keyword>
<evidence type="ECO:0000259" key="6">
    <source>
        <dbReference type="Pfam" id="PF22029"/>
    </source>
</evidence>
<comment type="similarity">
    <text evidence="1">Belongs to the sigma-70 factor family. ECF subfamily.</text>
</comment>
<dbReference type="EMBL" id="JAALFE010000029">
    <property type="protein sequence ID" value="NGQ93034.1"/>
    <property type="molecule type" value="Genomic_DNA"/>
</dbReference>
<dbReference type="Gene3D" id="1.20.140.160">
    <property type="match status" value="1"/>
</dbReference>
<evidence type="ECO:0000256" key="3">
    <source>
        <dbReference type="ARBA" id="ARBA00023082"/>
    </source>
</evidence>
<dbReference type="InterPro" id="IPR013324">
    <property type="entry name" value="RNA_pol_sigma_r3/r4-like"/>
</dbReference>
<dbReference type="InterPro" id="IPR014284">
    <property type="entry name" value="RNA_pol_sigma-70_dom"/>
</dbReference>
<dbReference type="SUPFAM" id="SSF88946">
    <property type="entry name" value="Sigma2 domain of RNA polymerase sigma factors"/>
    <property type="match status" value="1"/>
</dbReference>
<gene>
    <name evidence="7" type="ORF">G5V65_19265</name>
</gene>
<evidence type="ECO:0000256" key="1">
    <source>
        <dbReference type="ARBA" id="ARBA00010641"/>
    </source>
</evidence>
<keyword evidence="4" id="KW-0804">Transcription</keyword>
<dbReference type="RefSeq" id="WP_165053530.1">
    <property type="nucleotide sequence ID" value="NZ_JAALFE010000029.1"/>
</dbReference>
<dbReference type="GO" id="GO:0003677">
    <property type="term" value="F:DNA binding"/>
    <property type="evidence" value="ECO:0007669"/>
    <property type="project" value="InterPro"/>
</dbReference>
<proteinExistence type="inferred from homology"/>
<dbReference type="AlphaFoldDB" id="A0A6M1U5K9"/>
<feature type="domain" description="PhyR sigma2" evidence="6">
    <location>
        <begin position="11"/>
        <end position="62"/>
    </location>
</feature>
<dbReference type="Pfam" id="PF08281">
    <property type="entry name" value="Sigma70_r4_2"/>
    <property type="match status" value="1"/>
</dbReference>
<dbReference type="GO" id="GO:0006352">
    <property type="term" value="P:DNA-templated transcription initiation"/>
    <property type="evidence" value="ECO:0007669"/>
    <property type="project" value="InterPro"/>
</dbReference>
<dbReference type="NCBIfam" id="TIGR02937">
    <property type="entry name" value="sigma70-ECF"/>
    <property type="match status" value="1"/>
</dbReference>
<dbReference type="Proteomes" id="UP000474758">
    <property type="component" value="Unassembled WGS sequence"/>
</dbReference>
<organism evidence="7 8">
    <name type="scientific">Paragemmobacter kunshanensis</name>
    <dbReference type="NCBI Taxonomy" id="2583234"/>
    <lineage>
        <taxon>Bacteria</taxon>
        <taxon>Pseudomonadati</taxon>
        <taxon>Pseudomonadota</taxon>
        <taxon>Alphaproteobacteria</taxon>
        <taxon>Rhodobacterales</taxon>
        <taxon>Paracoccaceae</taxon>
        <taxon>Paragemmobacter</taxon>
    </lineage>
</organism>
<dbReference type="InterPro" id="IPR013249">
    <property type="entry name" value="RNA_pol_sigma70_r4_t2"/>
</dbReference>
<keyword evidence="2" id="KW-0805">Transcription regulation</keyword>
<dbReference type="PANTHER" id="PTHR43133:SF25">
    <property type="entry name" value="RNA POLYMERASE SIGMA FACTOR RFAY-RELATED"/>
    <property type="match status" value="1"/>
</dbReference>
<dbReference type="Pfam" id="PF22029">
    <property type="entry name" value="PhyR_sigma2"/>
    <property type="match status" value="1"/>
</dbReference>
<sequence length="168" mass="18781">MADLFRQDLVALVPRLRRFAYGLTGNRQDGDDLVQAACEKALRNAAQFQPGTRMDSWMYRIIQTLWIDDRRRHMRHGPAIDPADVDLSDEGKAASLPEDRMMLARTRAAMATLPEPQRAVLALVAIEGLSYREAAETLDIPVGTVMSRLSRAREALLPKLGLSQGPRQ</sequence>
<evidence type="ECO:0000256" key="2">
    <source>
        <dbReference type="ARBA" id="ARBA00023015"/>
    </source>
</evidence>
<evidence type="ECO:0000313" key="8">
    <source>
        <dbReference type="Proteomes" id="UP000474758"/>
    </source>
</evidence>
<dbReference type="SUPFAM" id="SSF88659">
    <property type="entry name" value="Sigma3 and sigma4 domains of RNA polymerase sigma factors"/>
    <property type="match status" value="1"/>
</dbReference>
<keyword evidence="8" id="KW-1185">Reference proteome</keyword>
<dbReference type="InterPro" id="IPR039425">
    <property type="entry name" value="RNA_pol_sigma-70-like"/>
</dbReference>
<reference evidence="7 8" key="1">
    <citation type="submission" date="2020-02" db="EMBL/GenBank/DDBJ databases">
        <title>Rhodobacter translucens sp. nov., a novel bacterium isolated from activated sludge.</title>
        <authorList>
            <person name="Liu J."/>
        </authorList>
    </citation>
    <scope>NUCLEOTIDE SEQUENCE [LARGE SCALE GENOMIC DNA]</scope>
    <source>
        <strain evidence="7 8">HX-7-19</strain>
    </source>
</reference>
<dbReference type="InterPro" id="IPR013325">
    <property type="entry name" value="RNA_pol_sigma_r2"/>
</dbReference>
<dbReference type="InterPro" id="IPR053866">
    <property type="entry name" value="PhyR_sigma2"/>
</dbReference>
<evidence type="ECO:0000256" key="4">
    <source>
        <dbReference type="ARBA" id="ARBA00023163"/>
    </source>
</evidence>
<dbReference type="PANTHER" id="PTHR43133">
    <property type="entry name" value="RNA POLYMERASE ECF-TYPE SIGMA FACTO"/>
    <property type="match status" value="1"/>
</dbReference>
<evidence type="ECO:0000313" key="7">
    <source>
        <dbReference type="EMBL" id="NGQ93034.1"/>
    </source>
</evidence>
<protein>
    <submittedName>
        <fullName evidence="7">RNA polymerase sigma factor</fullName>
    </submittedName>
</protein>
<feature type="domain" description="RNA polymerase sigma factor 70 region 4 type 2" evidence="5">
    <location>
        <begin position="106"/>
        <end position="156"/>
    </location>
</feature>
<evidence type="ECO:0000259" key="5">
    <source>
        <dbReference type="Pfam" id="PF08281"/>
    </source>
</evidence>
<accession>A0A6M1U5K9</accession>
<name>A0A6M1U5K9_9RHOB</name>